<evidence type="ECO:0000313" key="2">
    <source>
        <dbReference type="EMBL" id="HIQ70208.1"/>
    </source>
</evidence>
<comment type="caution">
    <text evidence="2">The sequence shown here is derived from an EMBL/GenBank/DDBJ whole genome shotgun (WGS) entry which is preliminary data.</text>
</comment>
<evidence type="ECO:0000313" key="3">
    <source>
        <dbReference type="Proteomes" id="UP000886874"/>
    </source>
</evidence>
<accession>A0A9D0Z718</accession>
<protein>
    <submittedName>
        <fullName evidence="2">DUF3794 domain-containing protein</fullName>
    </submittedName>
</protein>
<reference evidence="2" key="2">
    <citation type="journal article" date="2021" name="PeerJ">
        <title>Extensive microbial diversity within the chicken gut microbiome revealed by metagenomics and culture.</title>
        <authorList>
            <person name="Gilroy R."/>
            <person name="Ravi A."/>
            <person name="Getino M."/>
            <person name="Pursley I."/>
            <person name="Horton D.L."/>
            <person name="Alikhan N.F."/>
            <person name="Baker D."/>
            <person name="Gharbi K."/>
            <person name="Hall N."/>
            <person name="Watson M."/>
            <person name="Adriaenssens E.M."/>
            <person name="Foster-Nyarko E."/>
            <person name="Jarju S."/>
            <person name="Secka A."/>
            <person name="Antonio M."/>
            <person name="Oren A."/>
            <person name="Chaudhuri R.R."/>
            <person name="La Ragione R."/>
            <person name="Hildebrand F."/>
            <person name="Pallen M.J."/>
        </authorList>
    </citation>
    <scope>NUCLEOTIDE SEQUENCE</scope>
    <source>
        <strain evidence="2">ChiSjej2B20-13462</strain>
    </source>
</reference>
<dbReference type="Proteomes" id="UP000886874">
    <property type="component" value="Unassembled WGS sequence"/>
</dbReference>
<dbReference type="InterPro" id="IPR024300">
    <property type="entry name" value="SipL_SPOCS_dom"/>
</dbReference>
<proteinExistence type="predicted"/>
<gene>
    <name evidence="2" type="ORF">IAA67_07765</name>
</gene>
<name>A0A9D0Z718_9FIRM</name>
<reference evidence="2" key="1">
    <citation type="submission" date="2020-10" db="EMBL/GenBank/DDBJ databases">
        <authorList>
            <person name="Gilroy R."/>
        </authorList>
    </citation>
    <scope>NUCLEOTIDE SEQUENCE</scope>
    <source>
        <strain evidence="2">ChiSjej2B20-13462</strain>
    </source>
</reference>
<organism evidence="2 3">
    <name type="scientific">Candidatus Avoscillospira stercorigallinarum</name>
    <dbReference type="NCBI Taxonomy" id="2840708"/>
    <lineage>
        <taxon>Bacteria</taxon>
        <taxon>Bacillati</taxon>
        <taxon>Bacillota</taxon>
        <taxon>Clostridia</taxon>
        <taxon>Eubacteriales</taxon>
        <taxon>Oscillospiraceae</taxon>
        <taxon>Oscillospiraceae incertae sedis</taxon>
        <taxon>Candidatus Avoscillospira</taxon>
    </lineage>
</organism>
<evidence type="ECO:0000259" key="1">
    <source>
        <dbReference type="Pfam" id="PF12673"/>
    </source>
</evidence>
<sequence>MELMLQTNPLCYLKTAVREVRCQEETGETLVPDGEPDIATLADCAAEVYLRGKDLREGTVTVAGGVKGTVLYLPEDGTTVRCLECYLPFTIKVEHPALTDRSDVCCELRVRSVDARILNARKALLRVNLACAVTAYQAAAETFASMESAIPGVEIRETVTQMELPLEMAERAFVLSDALELPAGRPPIETLCRSRCDLLVTDQKIVGDKALFKGTLTCKVLYRAPDGSLQRVSQALPYSQYCTLDREYDQETVAVLPLLTGCDIESEGGAEPRRVLLTAHILAQCLVSGTRTVRVIEDAYATDGQLEPEWTSVVLSPCLDRQSRVETVQAALAAPLRDVVDAEAYVDFPAQNRQEGAVSLRMPVQFRVLGYDGDGRLTAVTAQGEAGETMALAGNADCVTVCRLAEGAESIGVSGNQVRCTLRVDSAAYAQQPISCLQAAQWEPEAETGERPSVILRSVPADTALWDLAKSCRASAAAIRAVNHLEGDRISKETMVLIPVG</sequence>
<dbReference type="AlphaFoldDB" id="A0A9D0Z718"/>
<feature type="domain" description="SipL SPOCS" evidence="1">
    <location>
        <begin position="188"/>
        <end position="245"/>
    </location>
</feature>
<dbReference type="Pfam" id="PF12673">
    <property type="entry name" value="SipL"/>
    <property type="match status" value="2"/>
</dbReference>
<feature type="domain" description="SipL SPOCS" evidence="1">
    <location>
        <begin position="37"/>
        <end position="117"/>
    </location>
</feature>
<dbReference type="EMBL" id="DVFN01000110">
    <property type="protein sequence ID" value="HIQ70208.1"/>
    <property type="molecule type" value="Genomic_DNA"/>
</dbReference>